<dbReference type="EMBL" id="BMAT01007471">
    <property type="protein sequence ID" value="GFR64970.1"/>
    <property type="molecule type" value="Genomic_DNA"/>
</dbReference>
<keyword evidence="4" id="KW-0186">Copper</keyword>
<dbReference type="InterPro" id="IPR045087">
    <property type="entry name" value="Cu-oxidase_fam"/>
</dbReference>
<keyword evidence="9" id="KW-1185">Reference proteome</keyword>
<evidence type="ECO:0000259" key="6">
    <source>
        <dbReference type="Pfam" id="PF07731"/>
    </source>
</evidence>
<proteinExistence type="inferred from homology"/>
<dbReference type="SUPFAM" id="SSF49503">
    <property type="entry name" value="Cupredoxins"/>
    <property type="match status" value="3"/>
</dbReference>
<dbReference type="Pfam" id="PF00394">
    <property type="entry name" value="Cu-oxidase"/>
    <property type="match status" value="1"/>
</dbReference>
<keyword evidence="3" id="KW-0560">Oxidoreductase</keyword>
<feature type="domain" description="Plastocyanin-like" evidence="6">
    <location>
        <begin position="263"/>
        <end position="397"/>
    </location>
</feature>
<dbReference type="PROSITE" id="PS00080">
    <property type="entry name" value="MULTICOPPER_OXIDASE2"/>
    <property type="match status" value="1"/>
</dbReference>
<comment type="similarity">
    <text evidence="1">Belongs to the multicopper oxidase family.</text>
</comment>
<organism evidence="8 9">
    <name type="scientific">Elysia marginata</name>
    <dbReference type="NCBI Taxonomy" id="1093978"/>
    <lineage>
        <taxon>Eukaryota</taxon>
        <taxon>Metazoa</taxon>
        <taxon>Spiralia</taxon>
        <taxon>Lophotrochozoa</taxon>
        <taxon>Mollusca</taxon>
        <taxon>Gastropoda</taxon>
        <taxon>Heterobranchia</taxon>
        <taxon>Euthyneura</taxon>
        <taxon>Panpulmonata</taxon>
        <taxon>Sacoglossa</taxon>
        <taxon>Placobranchoidea</taxon>
        <taxon>Plakobranchidae</taxon>
        <taxon>Elysia</taxon>
    </lineage>
</organism>
<feature type="domain" description="Plastocyanin-like" evidence="5">
    <location>
        <begin position="94"/>
        <end position="177"/>
    </location>
</feature>
<dbReference type="InterPro" id="IPR011707">
    <property type="entry name" value="Cu-oxidase-like_N"/>
</dbReference>
<sequence length="473" mass="52696">MMMMMMMMVVVVVVEIVFMMMMRLIMIMVWVNQTVVVHVTNLMSSQAVTIHWHGLHQTGTPWMDGVAFVTQVSHANILSHGCFRVCDRSKSYCKFRMIGSGSLYPFRVSIDGHPLTLIASDGYDIVPTVLDAIIINPGERYDFLVEANKLPGRYWVRAQTLEINVLYHRAEAILEYAGIPGPGGQASSFPKNCTSGNRCKVLNCPFHHYPTTYFSDCIKITDLKSKIQYEVPGAHPGDQVQDIFLNFAFPGDTWTPGSVNGRAYKHNKVYQMILMNMGMGRGWAHPIHMHGHSYTVVKIGYPYYDPITGQVGDDSTDINCGGKTTNYCNEPSWSNSSWGGNSVPGLTLGAPPRKDTIMVPSGGYVIIRIKADNPGTWFMHCHIELHSGDGMALVLNESFSRQAAPPAEFPTCNNFRYAKQEYHWPDEVTMAAVKEKGSVGFTADDWLTSPVSPSAILDLLRYGLRPPERAHSA</sequence>
<evidence type="ECO:0000259" key="7">
    <source>
        <dbReference type="Pfam" id="PF07732"/>
    </source>
</evidence>
<accession>A0AAV4EXE5</accession>
<dbReference type="Pfam" id="PF07731">
    <property type="entry name" value="Cu-oxidase_2"/>
    <property type="match status" value="1"/>
</dbReference>
<dbReference type="Pfam" id="PF07732">
    <property type="entry name" value="Cu-oxidase_3"/>
    <property type="match status" value="1"/>
</dbReference>
<protein>
    <submittedName>
        <fullName evidence="8">Laccase-2</fullName>
    </submittedName>
</protein>
<dbReference type="Proteomes" id="UP000762676">
    <property type="component" value="Unassembled WGS sequence"/>
</dbReference>
<dbReference type="GO" id="GO:0016491">
    <property type="term" value="F:oxidoreductase activity"/>
    <property type="evidence" value="ECO:0007669"/>
    <property type="project" value="UniProtKB-KW"/>
</dbReference>
<gene>
    <name evidence="8" type="ORF">ElyMa_003644600</name>
</gene>
<keyword evidence="2" id="KW-0479">Metal-binding</keyword>
<evidence type="ECO:0000313" key="8">
    <source>
        <dbReference type="EMBL" id="GFR64970.1"/>
    </source>
</evidence>
<dbReference type="InterPro" id="IPR001117">
    <property type="entry name" value="Cu-oxidase_2nd"/>
</dbReference>
<dbReference type="GO" id="GO:0005507">
    <property type="term" value="F:copper ion binding"/>
    <property type="evidence" value="ECO:0007669"/>
    <property type="project" value="InterPro"/>
</dbReference>
<reference evidence="8 9" key="1">
    <citation type="journal article" date="2021" name="Elife">
        <title>Chloroplast acquisition without the gene transfer in kleptoplastic sea slugs, Plakobranchus ocellatus.</title>
        <authorList>
            <person name="Maeda T."/>
            <person name="Takahashi S."/>
            <person name="Yoshida T."/>
            <person name="Shimamura S."/>
            <person name="Takaki Y."/>
            <person name="Nagai Y."/>
            <person name="Toyoda A."/>
            <person name="Suzuki Y."/>
            <person name="Arimoto A."/>
            <person name="Ishii H."/>
            <person name="Satoh N."/>
            <person name="Nishiyama T."/>
            <person name="Hasebe M."/>
            <person name="Maruyama T."/>
            <person name="Minagawa J."/>
            <person name="Obokata J."/>
            <person name="Shigenobu S."/>
        </authorList>
    </citation>
    <scope>NUCLEOTIDE SEQUENCE [LARGE SCALE GENOMIC DNA]</scope>
</reference>
<evidence type="ECO:0000259" key="5">
    <source>
        <dbReference type="Pfam" id="PF00394"/>
    </source>
</evidence>
<comment type="caution">
    <text evidence="8">The sequence shown here is derived from an EMBL/GenBank/DDBJ whole genome shotgun (WGS) entry which is preliminary data.</text>
</comment>
<dbReference type="PANTHER" id="PTHR11709:SF394">
    <property type="entry name" value="FI03373P-RELATED"/>
    <property type="match status" value="1"/>
</dbReference>
<evidence type="ECO:0000256" key="1">
    <source>
        <dbReference type="ARBA" id="ARBA00010609"/>
    </source>
</evidence>
<evidence type="ECO:0000313" key="9">
    <source>
        <dbReference type="Proteomes" id="UP000762676"/>
    </source>
</evidence>
<dbReference type="InterPro" id="IPR008972">
    <property type="entry name" value="Cupredoxin"/>
</dbReference>
<dbReference type="Gene3D" id="2.60.40.420">
    <property type="entry name" value="Cupredoxins - blue copper proteins"/>
    <property type="match status" value="3"/>
</dbReference>
<dbReference type="InterPro" id="IPR002355">
    <property type="entry name" value="Cu_oxidase_Cu_BS"/>
</dbReference>
<dbReference type="CDD" id="cd13905">
    <property type="entry name" value="CuRO_3_tcLLC2_insect_like"/>
    <property type="match status" value="1"/>
</dbReference>
<dbReference type="InterPro" id="IPR011706">
    <property type="entry name" value="Cu-oxidase_C"/>
</dbReference>
<name>A0AAV4EXE5_9GAST</name>
<dbReference type="PANTHER" id="PTHR11709">
    <property type="entry name" value="MULTI-COPPER OXIDASE"/>
    <property type="match status" value="1"/>
</dbReference>
<dbReference type="AlphaFoldDB" id="A0AAV4EXE5"/>
<evidence type="ECO:0000256" key="3">
    <source>
        <dbReference type="ARBA" id="ARBA00023002"/>
    </source>
</evidence>
<evidence type="ECO:0000256" key="2">
    <source>
        <dbReference type="ARBA" id="ARBA00022723"/>
    </source>
</evidence>
<evidence type="ECO:0000256" key="4">
    <source>
        <dbReference type="ARBA" id="ARBA00023008"/>
    </source>
</evidence>
<feature type="domain" description="Plastocyanin-like" evidence="7">
    <location>
        <begin position="27"/>
        <end position="72"/>
    </location>
</feature>